<dbReference type="GO" id="GO:0004843">
    <property type="term" value="F:cysteine-type deubiquitinase activity"/>
    <property type="evidence" value="ECO:0007669"/>
    <property type="project" value="UniProtKB-EC"/>
</dbReference>
<feature type="region of interest" description="Disordered" evidence="7">
    <location>
        <begin position="772"/>
        <end position="814"/>
    </location>
</feature>
<dbReference type="Gene3D" id="3.90.70.10">
    <property type="entry name" value="Cysteine proteinases"/>
    <property type="match status" value="2"/>
</dbReference>
<dbReference type="GO" id="GO:0016579">
    <property type="term" value="P:protein deubiquitination"/>
    <property type="evidence" value="ECO:0007669"/>
    <property type="project" value="InterPro"/>
</dbReference>
<proteinExistence type="predicted"/>
<feature type="compositionally biased region" description="Basic residues" evidence="7">
    <location>
        <begin position="473"/>
        <end position="492"/>
    </location>
</feature>
<feature type="compositionally biased region" description="Basic and acidic residues" evidence="7">
    <location>
        <begin position="458"/>
        <end position="472"/>
    </location>
</feature>
<dbReference type="InterPro" id="IPR001394">
    <property type="entry name" value="Peptidase_C19_UCH"/>
</dbReference>
<dbReference type="InterPro" id="IPR038765">
    <property type="entry name" value="Papain-like_cys_pep_sf"/>
</dbReference>
<dbReference type="PROSITE" id="PS50235">
    <property type="entry name" value="USP_3"/>
    <property type="match status" value="1"/>
</dbReference>
<comment type="catalytic activity">
    <reaction evidence="1">
        <text>Thiol-dependent hydrolysis of ester, thioester, amide, peptide and isopeptide bonds formed by the C-terminal Gly of ubiquitin (a 76-residue protein attached to proteins as an intracellular targeting signal).</text>
        <dbReference type="EC" id="3.4.19.12"/>
    </reaction>
</comment>
<evidence type="ECO:0000256" key="3">
    <source>
        <dbReference type="ARBA" id="ARBA00022723"/>
    </source>
</evidence>
<feature type="domain" description="UBP-type" evidence="9">
    <location>
        <begin position="33"/>
        <end position="146"/>
    </location>
</feature>
<dbReference type="InterPro" id="IPR028889">
    <property type="entry name" value="USP"/>
</dbReference>
<dbReference type="OrthoDB" id="2020758at2759"/>
<dbReference type="GO" id="GO:0008270">
    <property type="term" value="F:zinc ion binding"/>
    <property type="evidence" value="ECO:0007669"/>
    <property type="project" value="UniProtKB-KW"/>
</dbReference>
<feature type="domain" description="USP" evidence="8">
    <location>
        <begin position="207"/>
        <end position="1043"/>
    </location>
</feature>
<dbReference type="SUPFAM" id="SSF57850">
    <property type="entry name" value="RING/U-box"/>
    <property type="match status" value="1"/>
</dbReference>
<feature type="compositionally biased region" description="Polar residues" evidence="7">
    <location>
        <begin position="775"/>
        <end position="814"/>
    </location>
</feature>
<dbReference type="Pfam" id="PF02148">
    <property type="entry name" value="zf-UBP"/>
    <property type="match status" value="1"/>
</dbReference>
<dbReference type="InterPro" id="IPR050185">
    <property type="entry name" value="Ub_carboxyl-term_hydrolase"/>
</dbReference>
<evidence type="ECO:0000313" key="10">
    <source>
        <dbReference type="EMBL" id="KFM70236.1"/>
    </source>
</evidence>
<keyword evidence="5" id="KW-0862">Zinc</keyword>
<feature type="compositionally biased region" description="Basic and acidic residues" evidence="7">
    <location>
        <begin position="154"/>
        <end position="187"/>
    </location>
</feature>
<evidence type="ECO:0000256" key="7">
    <source>
        <dbReference type="SAM" id="MobiDB-lite"/>
    </source>
</evidence>
<organism evidence="10 11">
    <name type="scientific">Stegodyphus mimosarum</name>
    <name type="common">African social velvet spider</name>
    <dbReference type="NCBI Taxonomy" id="407821"/>
    <lineage>
        <taxon>Eukaryota</taxon>
        <taxon>Metazoa</taxon>
        <taxon>Ecdysozoa</taxon>
        <taxon>Arthropoda</taxon>
        <taxon>Chelicerata</taxon>
        <taxon>Arachnida</taxon>
        <taxon>Araneae</taxon>
        <taxon>Araneomorphae</taxon>
        <taxon>Entelegynae</taxon>
        <taxon>Eresoidea</taxon>
        <taxon>Eresidae</taxon>
        <taxon>Stegodyphus</taxon>
    </lineage>
</organism>
<evidence type="ECO:0000259" key="8">
    <source>
        <dbReference type="PROSITE" id="PS50235"/>
    </source>
</evidence>
<dbReference type="InterPro" id="IPR001607">
    <property type="entry name" value="Znf_UBP"/>
</dbReference>
<dbReference type="STRING" id="407821.A0A087TYP7"/>
<feature type="compositionally biased region" description="Basic and acidic residues" evidence="7">
    <location>
        <begin position="437"/>
        <end position="447"/>
    </location>
</feature>
<keyword evidence="4 6" id="KW-0863">Zinc-finger</keyword>
<evidence type="ECO:0000256" key="5">
    <source>
        <dbReference type="ARBA" id="ARBA00022833"/>
    </source>
</evidence>
<sequence>MAKKKNSRQKHQKDVSFADTSEEELNDGIKQGKCCPHISRGINFGRIKKSLKASENINVCSGCDDTNKDDDPPEVWLCLQCGYRGCGRMSSNKHGLQHFRTIHSDCHSLVLSSSSGVVWCYDCDDEVPLQVSRNLRQCVEFIMKLKGNKTNLKSADEKTDTHENLQESAIKEMHPKFSEEPVRDSKSSKTPKNNAKSNISVSKSSIKGLRNLGNTCFFNAVMQNLAQTYLLYQELEDSCNPDFVWEVPRLTITNDIITEDVNNDVLKLILPRQFPLANSLLNFFKKMYASSTSKVEVINPSALFGEISKKSPQFQHFQQQDSHELLRQLLDGIRQEEIKRQKKAILKWFNLENTNPEKVDDEMKKLIKAYGCYASHTLVEKIFGGLLISTVLCEDCKMSSQVFEPFMDLSLPLFEEKLQENSEKFCPLLDGGKQVDVKPCRNRKTDHDSDDNDNSEYAIRKSKLDSEKPSKHQERKLKQIAKKEKKRAKNIKTQKVLGNQNDEDSTQKENIVNEDQDASADEQADDTEQKADSTQYVQENIDLTESKEIVKQSCENLQSDKISGLVEHGELLNQETKDVNVRNLKSQECNETDFVGENHTKGSSLSFTVNVDNSTECNNDLLQPANEEMDESADVVKEFFDLHSNHETISDTENQESLKIGSCEENSITIEKQMLGNQDNDITKDIMDSNVVKDLDEINGEVMRSIQASVNSDVDEKEGCKILSSHEIISDLAENFKDNLTISGTDSVRLDERIHELSMQIKDVRIRRDSDRQENILNSSESADGYESQKTNFTSQESFVEDTGSTGTENWSHSLSETQTKEWILKSLTTVKPRNHVSPLECSINSCLSHFTKSELLTGSNKFRCENCTEARSKKSGTKEIAYTNASKQLLIFSPPAILTLHLKRFQQVGMSLRKVNRFVEFPLILDIAPFCSSACMILPHMVSAKDEILYKLYGIVEHSGRLTSGHYAAYVKISERTLSQTFISRWPLAQCDLEQLLHKFSRINSLQSESSEEVNCSESRQWYYISDSHVKEVSEAQVLKCQ</sequence>
<evidence type="ECO:0000256" key="1">
    <source>
        <dbReference type="ARBA" id="ARBA00000707"/>
    </source>
</evidence>
<dbReference type="Gene3D" id="3.30.40.10">
    <property type="entry name" value="Zinc/RING finger domain, C3HC4 (zinc finger)"/>
    <property type="match status" value="1"/>
</dbReference>
<dbReference type="PANTHER" id="PTHR21646">
    <property type="entry name" value="UBIQUITIN CARBOXYL-TERMINAL HYDROLASE"/>
    <property type="match status" value="1"/>
</dbReference>
<evidence type="ECO:0000259" key="9">
    <source>
        <dbReference type="PROSITE" id="PS50271"/>
    </source>
</evidence>
<gene>
    <name evidence="10" type="ORF">X975_27219</name>
</gene>
<evidence type="ECO:0000256" key="2">
    <source>
        <dbReference type="ARBA" id="ARBA00012759"/>
    </source>
</evidence>
<dbReference type="EC" id="3.4.19.12" evidence="2"/>
<dbReference type="PROSITE" id="PS00972">
    <property type="entry name" value="USP_1"/>
    <property type="match status" value="1"/>
</dbReference>
<dbReference type="PROSITE" id="PS00973">
    <property type="entry name" value="USP_2"/>
    <property type="match status" value="1"/>
</dbReference>
<name>A0A087TYP7_STEMI</name>
<feature type="region of interest" description="Disordered" evidence="7">
    <location>
        <begin position="437"/>
        <end position="533"/>
    </location>
</feature>
<dbReference type="InterPro" id="IPR018200">
    <property type="entry name" value="USP_CS"/>
</dbReference>
<feature type="non-terminal residue" evidence="10">
    <location>
        <position position="1043"/>
    </location>
</feature>
<feature type="region of interest" description="Disordered" evidence="7">
    <location>
        <begin position="1"/>
        <end position="22"/>
    </location>
</feature>
<dbReference type="AlphaFoldDB" id="A0A087TYP7"/>
<keyword evidence="11" id="KW-1185">Reference proteome</keyword>
<accession>A0A087TYP7</accession>
<dbReference type="CDD" id="cd02667">
    <property type="entry name" value="Peptidase_C19K"/>
    <property type="match status" value="1"/>
</dbReference>
<dbReference type="Proteomes" id="UP000054359">
    <property type="component" value="Unassembled WGS sequence"/>
</dbReference>
<dbReference type="InterPro" id="IPR013083">
    <property type="entry name" value="Znf_RING/FYVE/PHD"/>
</dbReference>
<protein>
    <recommendedName>
        <fullName evidence="2">ubiquitinyl hydrolase 1</fullName>
        <ecNumber evidence="2">3.4.19.12</ecNumber>
    </recommendedName>
</protein>
<dbReference type="SMART" id="SM00290">
    <property type="entry name" value="ZnF_UBP"/>
    <property type="match status" value="1"/>
</dbReference>
<evidence type="ECO:0000256" key="6">
    <source>
        <dbReference type="PROSITE-ProRule" id="PRU00502"/>
    </source>
</evidence>
<evidence type="ECO:0000256" key="4">
    <source>
        <dbReference type="ARBA" id="ARBA00022771"/>
    </source>
</evidence>
<dbReference type="EMBL" id="KK117351">
    <property type="protein sequence ID" value="KFM70236.1"/>
    <property type="molecule type" value="Genomic_DNA"/>
</dbReference>
<feature type="compositionally biased region" description="Acidic residues" evidence="7">
    <location>
        <begin position="512"/>
        <end position="526"/>
    </location>
</feature>
<dbReference type="SUPFAM" id="SSF54001">
    <property type="entry name" value="Cysteine proteinases"/>
    <property type="match status" value="1"/>
</dbReference>
<dbReference type="PANTHER" id="PTHR21646:SF39">
    <property type="entry name" value="UBIQUITIN CARBOXYL-TERMINAL HYDROLASE 16"/>
    <property type="match status" value="1"/>
</dbReference>
<reference evidence="10 11" key="1">
    <citation type="submission" date="2013-11" db="EMBL/GenBank/DDBJ databases">
        <title>Genome sequencing of Stegodyphus mimosarum.</title>
        <authorList>
            <person name="Bechsgaard J."/>
        </authorList>
    </citation>
    <scope>NUCLEOTIDE SEQUENCE [LARGE SCALE GENOMIC DNA]</scope>
</reference>
<keyword evidence="3" id="KW-0479">Metal-binding</keyword>
<feature type="region of interest" description="Disordered" evidence="7">
    <location>
        <begin position="152"/>
        <end position="199"/>
    </location>
</feature>
<evidence type="ECO:0000313" key="11">
    <source>
        <dbReference type="Proteomes" id="UP000054359"/>
    </source>
</evidence>
<feature type="compositionally biased region" description="Basic residues" evidence="7">
    <location>
        <begin position="1"/>
        <end position="11"/>
    </location>
</feature>
<dbReference type="Pfam" id="PF00443">
    <property type="entry name" value="UCH"/>
    <property type="match status" value="1"/>
</dbReference>
<keyword evidence="10" id="KW-0378">Hydrolase</keyword>
<dbReference type="OMA" id="FRCENCT"/>
<dbReference type="PROSITE" id="PS50271">
    <property type="entry name" value="ZF_UBP"/>
    <property type="match status" value="1"/>
</dbReference>